<proteinExistence type="predicted"/>
<dbReference type="InterPro" id="IPR012349">
    <property type="entry name" value="Split_barrel_FMN-bd"/>
</dbReference>
<sequence>MSSIIQNKIAPWNSILKSVIMKYKMESFRIPSMQLSTINHITQRPANRNVIFRGFVGGNKDQDFDLLDDKKLQEYLKDLIQTSSIILNSKLENDLLVIATDIRSNKVLQLKNDPGCELCWWFPETGDQFRLSGNAYILSSPSNNNDDFPFSMLSSYLNSYSSIPFDWEQERLKIWCNLLPEIRSSFIRPPPGKDKNEKELIKNALENFALVIFNIDFVDRVQLNIEKRTTWEFREKEGNKWTEVDVYP</sequence>
<evidence type="ECO:0000259" key="1">
    <source>
        <dbReference type="Pfam" id="PF12766"/>
    </source>
</evidence>
<accession>A0A9N8VZ02</accession>
<evidence type="ECO:0000313" key="3">
    <source>
        <dbReference type="Proteomes" id="UP000789706"/>
    </source>
</evidence>
<dbReference type="InterPro" id="IPR024624">
    <property type="entry name" value="Pyridox_Oxase_Alr4036_FMN-bd"/>
</dbReference>
<protein>
    <submittedName>
        <fullName evidence="2">9076_t:CDS:1</fullName>
    </submittedName>
</protein>
<evidence type="ECO:0000313" key="2">
    <source>
        <dbReference type="EMBL" id="CAG8468005.1"/>
    </source>
</evidence>
<dbReference type="PANTHER" id="PTHR28243:SF1">
    <property type="entry name" value="PYRIDOXAMINE 5'-PHOSPHATE OXIDASE ALR4036 FAMILY FMN-BINDING DOMAIN-CONTAINING PROTEIN"/>
    <property type="match status" value="1"/>
</dbReference>
<dbReference type="AlphaFoldDB" id="A0A9N8VZ02"/>
<dbReference type="OrthoDB" id="434253at2759"/>
<dbReference type="Gene3D" id="2.30.110.10">
    <property type="entry name" value="Electron Transport, Fmn-binding Protein, Chain A"/>
    <property type="match status" value="1"/>
</dbReference>
<dbReference type="PANTHER" id="PTHR28243">
    <property type="entry name" value="AGL049CP"/>
    <property type="match status" value="1"/>
</dbReference>
<dbReference type="GO" id="GO:0010181">
    <property type="term" value="F:FMN binding"/>
    <property type="evidence" value="ECO:0007669"/>
    <property type="project" value="InterPro"/>
</dbReference>
<name>A0A9N8VZ02_9GLOM</name>
<feature type="domain" description="Pyridoxamine 5'-phosphate oxidase Alr4036 family FMN-binding" evidence="1">
    <location>
        <begin position="10"/>
        <end position="138"/>
    </location>
</feature>
<dbReference type="SUPFAM" id="SSF50475">
    <property type="entry name" value="FMN-binding split barrel"/>
    <property type="match status" value="1"/>
</dbReference>
<organism evidence="2 3">
    <name type="scientific">Diversispora eburnea</name>
    <dbReference type="NCBI Taxonomy" id="1213867"/>
    <lineage>
        <taxon>Eukaryota</taxon>
        <taxon>Fungi</taxon>
        <taxon>Fungi incertae sedis</taxon>
        <taxon>Mucoromycota</taxon>
        <taxon>Glomeromycotina</taxon>
        <taxon>Glomeromycetes</taxon>
        <taxon>Diversisporales</taxon>
        <taxon>Diversisporaceae</taxon>
        <taxon>Diversispora</taxon>
    </lineage>
</organism>
<dbReference type="Pfam" id="PF12766">
    <property type="entry name" value="Pyridox_oxase_2"/>
    <property type="match status" value="1"/>
</dbReference>
<reference evidence="2" key="1">
    <citation type="submission" date="2021-06" db="EMBL/GenBank/DDBJ databases">
        <authorList>
            <person name="Kallberg Y."/>
            <person name="Tangrot J."/>
            <person name="Rosling A."/>
        </authorList>
    </citation>
    <scope>NUCLEOTIDE SEQUENCE</scope>
    <source>
        <strain evidence="2">AZ414A</strain>
    </source>
</reference>
<gene>
    <name evidence="2" type="ORF">DEBURN_LOCUS3015</name>
</gene>
<keyword evidence="3" id="KW-1185">Reference proteome</keyword>
<dbReference type="Proteomes" id="UP000789706">
    <property type="component" value="Unassembled WGS sequence"/>
</dbReference>
<dbReference type="EMBL" id="CAJVPK010000179">
    <property type="protein sequence ID" value="CAG8468005.1"/>
    <property type="molecule type" value="Genomic_DNA"/>
</dbReference>
<comment type="caution">
    <text evidence="2">The sequence shown here is derived from an EMBL/GenBank/DDBJ whole genome shotgun (WGS) entry which is preliminary data.</text>
</comment>